<evidence type="ECO:0000313" key="10">
    <source>
        <dbReference type="EMBL" id="QIB71971.1"/>
    </source>
</evidence>
<dbReference type="GO" id="GO:0030964">
    <property type="term" value="C:NADH dehydrogenase complex"/>
    <property type="evidence" value="ECO:0007669"/>
    <property type="project" value="TreeGrafter"/>
</dbReference>
<evidence type="ECO:0000256" key="8">
    <source>
        <dbReference type="ARBA" id="ARBA00049551"/>
    </source>
</evidence>
<dbReference type="Gene3D" id="1.20.58.1610">
    <property type="entry name" value="NADH:ubiquinone/plastoquinone oxidoreductase, chain 3"/>
    <property type="match status" value="1"/>
</dbReference>
<evidence type="ECO:0000256" key="7">
    <source>
        <dbReference type="ARBA" id="ARBA00023136"/>
    </source>
</evidence>
<accession>A0A6C0UAJ1</accession>
<protein>
    <recommendedName>
        <fullName evidence="3 9">NADH-ubiquinone oxidoreductase chain 3</fullName>
        <ecNumber evidence="9">7.1.1.2</ecNumber>
    </recommendedName>
</protein>
<keyword evidence="9" id="KW-0830">Ubiquinone</keyword>
<dbReference type="GO" id="GO:0008137">
    <property type="term" value="F:NADH dehydrogenase (ubiquinone) activity"/>
    <property type="evidence" value="ECO:0007669"/>
    <property type="project" value="UniProtKB-UniRule"/>
</dbReference>
<keyword evidence="9" id="KW-1278">Translocase</keyword>
<comment type="similarity">
    <text evidence="2 9">Belongs to the complex I subunit 3 family.</text>
</comment>
<sequence length="121" mass="14264">MGSVAIFTTIISMSIFGIGLYAGSLIYSYFFSKQGRNLLYRDFYECGFRAVPDNRVVLDLHFSIVGLIFLIYEMEIILFVPIFLNIKNITFVLFLILFFSIVILALSYWYEWERYALNWSF</sequence>
<evidence type="ECO:0000256" key="2">
    <source>
        <dbReference type="ARBA" id="ARBA00008472"/>
    </source>
</evidence>
<proteinExistence type="inferred from homology"/>
<keyword evidence="9" id="KW-0679">Respiratory chain</keyword>
<geneLocation type="mitochondrion" evidence="10"/>
<reference evidence="10" key="1">
    <citation type="journal article" date="2019" name="Mitochondrial DNA Part B Resour">
        <title>The complete mitochondrial genome of Gruberia lanceolata (Gruber, 1884) Kahl, 1932 (Ciliophora: Heterotrichea).</title>
        <authorList>
            <person name="Park M.-H."/>
            <person name="Min G.-S."/>
        </authorList>
    </citation>
    <scope>NUCLEOTIDE SEQUENCE</scope>
    <source>
        <strain evidence="10">Gben1</strain>
    </source>
</reference>
<keyword evidence="9 10" id="KW-0496">Mitochondrion</keyword>
<evidence type="ECO:0000256" key="5">
    <source>
        <dbReference type="ARBA" id="ARBA00022692"/>
    </source>
</evidence>
<dbReference type="PANTHER" id="PTHR11058:SF9">
    <property type="entry name" value="NADH-UBIQUINONE OXIDOREDUCTASE CHAIN 3"/>
    <property type="match status" value="1"/>
</dbReference>
<evidence type="ECO:0000256" key="4">
    <source>
        <dbReference type="ARBA" id="ARBA00022448"/>
    </source>
</evidence>
<dbReference type="Pfam" id="PF00507">
    <property type="entry name" value="Oxidored_q4"/>
    <property type="match status" value="1"/>
</dbReference>
<keyword evidence="9" id="KW-0249">Electron transport</keyword>
<evidence type="ECO:0000256" key="3">
    <source>
        <dbReference type="ARBA" id="ARBA00021007"/>
    </source>
</evidence>
<keyword evidence="4 9" id="KW-0813">Transport</keyword>
<keyword evidence="7 9" id="KW-0472">Membrane</keyword>
<dbReference type="PANTHER" id="PTHR11058">
    <property type="entry name" value="NADH-UBIQUINONE OXIDOREDUCTASE CHAIN 3"/>
    <property type="match status" value="1"/>
</dbReference>
<dbReference type="GO" id="GO:0031966">
    <property type="term" value="C:mitochondrial membrane"/>
    <property type="evidence" value="ECO:0007669"/>
    <property type="project" value="UniProtKB-SubCell"/>
</dbReference>
<feature type="transmembrane region" description="Helical" evidence="9">
    <location>
        <begin position="7"/>
        <end position="30"/>
    </location>
</feature>
<keyword evidence="9" id="KW-0520">NAD</keyword>
<feature type="transmembrane region" description="Helical" evidence="9">
    <location>
        <begin position="60"/>
        <end position="84"/>
    </location>
</feature>
<dbReference type="InterPro" id="IPR000440">
    <property type="entry name" value="NADH_UbQ/plastoQ_OxRdtase_su3"/>
</dbReference>
<dbReference type="InterPro" id="IPR038430">
    <property type="entry name" value="NDAH_ubi_oxred_su3_sf"/>
</dbReference>
<gene>
    <name evidence="10" type="primary">nad3</name>
</gene>
<dbReference type="EMBL" id="MK301177">
    <property type="protein sequence ID" value="QIB71971.1"/>
    <property type="molecule type" value="Genomic_DNA"/>
</dbReference>
<dbReference type="EC" id="7.1.1.2" evidence="9"/>
<evidence type="ECO:0000256" key="9">
    <source>
        <dbReference type="RuleBase" id="RU003640"/>
    </source>
</evidence>
<name>A0A6C0UAJ1_9CILI</name>
<comment type="catalytic activity">
    <reaction evidence="8 9">
        <text>a ubiquinone + NADH + 5 H(+)(in) = a ubiquinol + NAD(+) + 4 H(+)(out)</text>
        <dbReference type="Rhea" id="RHEA:29091"/>
        <dbReference type="Rhea" id="RHEA-COMP:9565"/>
        <dbReference type="Rhea" id="RHEA-COMP:9566"/>
        <dbReference type="ChEBI" id="CHEBI:15378"/>
        <dbReference type="ChEBI" id="CHEBI:16389"/>
        <dbReference type="ChEBI" id="CHEBI:17976"/>
        <dbReference type="ChEBI" id="CHEBI:57540"/>
        <dbReference type="ChEBI" id="CHEBI:57945"/>
        <dbReference type="EC" id="7.1.1.2"/>
    </reaction>
</comment>
<evidence type="ECO:0000256" key="1">
    <source>
        <dbReference type="ARBA" id="ARBA00004370"/>
    </source>
</evidence>
<organism evidence="10">
    <name type="scientific">Gruberia lanceolata</name>
    <dbReference type="NCBI Taxonomy" id="1978530"/>
    <lineage>
        <taxon>Eukaryota</taxon>
        <taxon>Sar</taxon>
        <taxon>Alveolata</taxon>
        <taxon>Ciliophora</taxon>
        <taxon>Postciliodesmatophora</taxon>
        <taxon>Heterotrichea</taxon>
        <taxon>Heterotrichida</taxon>
        <taxon>Spirostomidae</taxon>
        <taxon>Gruberia</taxon>
    </lineage>
</organism>
<keyword evidence="6 9" id="KW-1133">Transmembrane helix</keyword>
<evidence type="ECO:0000256" key="6">
    <source>
        <dbReference type="ARBA" id="ARBA00022989"/>
    </source>
</evidence>
<keyword evidence="5 9" id="KW-0812">Transmembrane</keyword>
<dbReference type="AlphaFoldDB" id="A0A6C0UAJ1"/>
<feature type="transmembrane region" description="Helical" evidence="9">
    <location>
        <begin position="91"/>
        <end position="110"/>
    </location>
</feature>
<comment type="function">
    <text evidence="9">Core subunit of the mitochondrial membrane respiratory chain NADH dehydrogenase (Complex I) which catalyzes electron transfer from NADH through the respiratory chain, using ubiquinone as an electron acceptor. Essential for the catalytic activity of complex I.</text>
</comment>
<comment type="subcellular location">
    <subcellularLocation>
        <location evidence="1">Membrane</location>
    </subcellularLocation>
    <subcellularLocation>
        <location evidence="9">Mitochondrion membrane</location>
        <topology evidence="9">Multi-pass membrane protein</topology>
    </subcellularLocation>
</comment>